<organism evidence="2 3">
    <name type="scientific">Mammaliicoccus sciuri</name>
    <name type="common">Staphylococcus sciuri</name>
    <dbReference type="NCBI Taxonomy" id="1296"/>
    <lineage>
        <taxon>Bacteria</taxon>
        <taxon>Bacillati</taxon>
        <taxon>Bacillota</taxon>
        <taxon>Bacilli</taxon>
        <taxon>Bacillales</taxon>
        <taxon>Staphylococcaceae</taxon>
        <taxon>Mammaliicoccus</taxon>
    </lineage>
</organism>
<proteinExistence type="predicted"/>
<evidence type="ECO:0000313" key="1">
    <source>
        <dbReference type="EMBL" id="MCQ9303054.1"/>
    </source>
</evidence>
<dbReference type="SUPFAM" id="SSF160975">
    <property type="entry name" value="AF1531-like"/>
    <property type="match status" value="1"/>
</dbReference>
<sequence length="117" mass="13432">MLDTEKVIEYIEKIPSNPLLEGMGPQELEQNIFDSYEDIHSLYPKVIISERMIVKQMLYKLEGESNGYAMLKRQGVETQKINDASVTMSDNLLDPYVLFLINQQLQTKSVGHIGRLI</sequence>
<evidence type="ECO:0000313" key="3">
    <source>
        <dbReference type="Proteomes" id="UP000274792"/>
    </source>
</evidence>
<reference evidence="2 3" key="1">
    <citation type="submission" date="2018-10" db="EMBL/GenBank/DDBJ databases">
        <title>A collection Staphylococci species genome sequencing.</title>
        <authorList>
            <person name="Cole K."/>
        </authorList>
    </citation>
    <scope>NUCLEOTIDE SEQUENCE [LARGE SCALE GENOMIC DNA]</scope>
    <source>
        <strain evidence="2">CCUG 37923</strain>
        <strain evidence="3">NCTC 12218</strain>
    </source>
</reference>
<dbReference type="EMBL" id="JANILD010000002">
    <property type="protein sequence ID" value="MCQ9303054.1"/>
    <property type="molecule type" value="Genomic_DNA"/>
</dbReference>
<reference evidence="1" key="2">
    <citation type="submission" date="2022-07" db="EMBL/GenBank/DDBJ databases">
        <title>Bacterial species isolated from the porcine tonsil microbiota.</title>
        <authorList>
            <person name="Oliveira I.M.F."/>
        </authorList>
    </citation>
    <scope>NUCLEOTIDE SEQUENCE</scope>
    <source>
        <strain evidence="1">8QC2O2</strain>
    </source>
</reference>
<accession>A0AAJ4VIG2</accession>
<gene>
    <name evidence="2" type="ORF">CD117_04075</name>
    <name evidence="1" type="ORF">NQ032_05385</name>
</gene>
<dbReference type="EMBL" id="RXWV01000023">
    <property type="protein sequence ID" value="RTX73772.1"/>
    <property type="molecule type" value="Genomic_DNA"/>
</dbReference>
<dbReference type="RefSeq" id="WP_058612489.1">
    <property type="nucleotide sequence ID" value="NZ_CP120140.1"/>
</dbReference>
<dbReference type="Proteomes" id="UP000274792">
    <property type="component" value="Unassembled WGS sequence"/>
</dbReference>
<dbReference type="Proteomes" id="UP001204068">
    <property type="component" value="Unassembled WGS sequence"/>
</dbReference>
<dbReference type="AlphaFoldDB" id="A0AAJ4VIG2"/>
<name>A0AAJ4VIG2_MAMSC</name>
<protein>
    <submittedName>
        <fullName evidence="2">Uncharacterized protein</fullName>
    </submittedName>
</protein>
<evidence type="ECO:0000313" key="2">
    <source>
        <dbReference type="EMBL" id="RTX73772.1"/>
    </source>
</evidence>
<comment type="caution">
    <text evidence="2">The sequence shown here is derived from an EMBL/GenBank/DDBJ whole genome shotgun (WGS) entry which is preliminary data.</text>
</comment>